<sequence>MNLIMSSCLDKKAYIVIYLIVPEKCFTTKLEDLSNR</sequence>
<reference evidence="1" key="2">
    <citation type="journal article" date="2015" name="Data Brief">
        <title>Shoot transcriptome of the giant reed, Arundo donax.</title>
        <authorList>
            <person name="Barrero R.A."/>
            <person name="Guerrero F.D."/>
            <person name="Moolhuijzen P."/>
            <person name="Goolsby J.A."/>
            <person name="Tidwell J."/>
            <person name="Bellgard S.E."/>
            <person name="Bellgard M.I."/>
        </authorList>
    </citation>
    <scope>NUCLEOTIDE SEQUENCE</scope>
    <source>
        <tissue evidence="1">Shoot tissue taken approximately 20 cm above the soil surface</tissue>
    </source>
</reference>
<accession>A0A0A9FDH1</accession>
<dbReference type="EMBL" id="GBRH01189740">
    <property type="protein sequence ID" value="JAE08156.1"/>
    <property type="molecule type" value="Transcribed_RNA"/>
</dbReference>
<protein>
    <submittedName>
        <fullName evidence="1">Uncharacterized protein</fullName>
    </submittedName>
</protein>
<organism evidence="1">
    <name type="scientific">Arundo donax</name>
    <name type="common">Giant reed</name>
    <name type="synonym">Donax arundinaceus</name>
    <dbReference type="NCBI Taxonomy" id="35708"/>
    <lineage>
        <taxon>Eukaryota</taxon>
        <taxon>Viridiplantae</taxon>
        <taxon>Streptophyta</taxon>
        <taxon>Embryophyta</taxon>
        <taxon>Tracheophyta</taxon>
        <taxon>Spermatophyta</taxon>
        <taxon>Magnoliopsida</taxon>
        <taxon>Liliopsida</taxon>
        <taxon>Poales</taxon>
        <taxon>Poaceae</taxon>
        <taxon>PACMAD clade</taxon>
        <taxon>Arundinoideae</taxon>
        <taxon>Arundineae</taxon>
        <taxon>Arundo</taxon>
    </lineage>
</organism>
<reference evidence="1" key="1">
    <citation type="submission" date="2014-09" db="EMBL/GenBank/DDBJ databases">
        <authorList>
            <person name="Magalhaes I.L.F."/>
            <person name="Oliveira U."/>
            <person name="Santos F.R."/>
            <person name="Vidigal T.H.D.A."/>
            <person name="Brescovit A.D."/>
            <person name="Santos A.J."/>
        </authorList>
    </citation>
    <scope>NUCLEOTIDE SEQUENCE</scope>
    <source>
        <tissue evidence="1">Shoot tissue taken approximately 20 cm above the soil surface</tissue>
    </source>
</reference>
<dbReference type="AlphaFoldDB" id="A0A0A9FDH1"/>
<evidence type="ECO:0000313" key="1">
    <source>
        <dbReference type="EMBL" id="JAE08156.1"/>
    </source>
</evidence>
<name>A0A0A9FDH1_ARUDO</name>
<proteinExistence type="predicted"/>